<dbReference type="InParanoid" id="L5KFL4"/>
<sequence>MVPGREVLRAFLSSLSPPSVAVSSLSGLTRPEERLLGTHAGDSPEALAEATAAAAAAAEDPEHLVQATKAAASAILAAASPKRPVGGRGR</sequence>
<reference evidence="2" key="1">
    <citation type="journal article" date="2013" name="Science">
        <title>Comparative analysis of bat genomes provides insight into the evolution of flight and immunity.</title>
        <authorList>
            <person name="Zhang G."/>
            <person name="Cowled C."/>
            <person name="Shi Z."/>
            <person name="Huang Z."/>
            <person name="Bishop-Lilly K.A."/>
            <person name="Fang X."/>
            <person name="Wynne J.W."/>
            <person name="Xiong Z."/>
            <person name="Baker M.L."/>
            <person name="Zhao W."/>
            <person name="Tachedjian M."/>
            <person name="Zhu Y."/>
            <person name="Zhou P."/>
            <person name="Jiang X."/>
            <person name="Ng J."/>
            <person name="Yang L."/>
            <person name="Wu L."/>
            <person name="Xiao J."/>
            <person name="Feng Y."/>
            <person name="Chen Y."/>
            <person name="Sun X."/>
            <person name="Zhang Y."/>
            <person name="Marsh G.A."/>
            <person name="Crameri G."/>
            <person name="Broder C.C."/>
            <person name="Frey K.G."/>
            <person name="Wang L.F."/>
            <person name="Wang J."/>
        </authorList>
    </citation>
    <scope>NUCLEOTIDE SEQUENCE [LARGE SCALE GENOMIC DNA]</scope>
</reference>
<gene>
    <name evidence="1" type="ORF">PAL_GLEAN10015503</name>
</gene>
<keyword evidence="2" id="KW-1185">Reference proteome</keyword>
<accession>L5KFL4</accession>
<name>L5KFL4_PTEAL</name>
<dbReference type="EMBL" id="KB030754">
    <property type="protein sequence ID" value="ELK10345.1"/>
    <property type="molecule type" value="Genomic_DNA"/>
</dbReference>
<evidence type="ECO:0000313" key="2">
    <source>
        <dbReference type="Proteomes" id="UP000010552"/>
    </source>
</evidence>
<dbReference type="AlphaFoldDB" id="L5KFL4"/>
<proteinExistence type="predicted"/>
<dbReference type="Proteomes" id="UP000010552">
    <property type="component" value="Unassembled WGS sequence"/>
</dbReference>
<evidence type="ECO:0000313" key="1">
    <source>
        <dbReference type="EMBL" id="ELK10345.1"/>
    </source>
</evidence>
<protein>
    <submittedName>
        <fullName evidence="1">Uncharacterized protein</fullName>
    </submittedName>
</protein>
<organism evidence="1 2">
    <name type="scientific">Pteropus alecto</name>
    <name type="common">Black flying fox</name>
    <dbReference type="NCBI Taxonomy" id="9402"/>
    <lineage>
        <taxon>Eukaryota</taxon>
        <taxon>Metazoa</taxon>
        <taxon>Chordata</taxon>
        <taxon>Craniata</taxon>
        <taxon>Vertebrata</taxon>
        <taxon>Euteleostomi</taxon>
        <taxon>Mammalia</taxon>
        <taxon>Eutheria</taxon>
        <taxon>Laurasiatheria</taxon>
        <taxon>Chiroptera</taxon>
        <taxon>Yinpterochiroptera</taxon>
        <taxon>Pteropodoidea</taxon>
        <taxon>Pteropodidae</taxon>
        <taxon>Pteropodinae</taxon>
        <taxon>Pteropus</taxon>
    </lineage>
</organism>